<dbReference type="VEuPathDB" id="FungiDB:PSHT_04058"/>
<name>A0A2S4VYN3_9BASI</name>
<dbReference type="EMBL" id="PKSL01000017">
    <property type="protein sequence ID" value="POW14642.1"/>
    <property type="molecule type" value="Genomic_DNA"/>
</dbReference>
<keyword evidence="2" id="KW-1185">Reference proteome</keyword>
<protein>
    <submittedName>
        <fullName evidence="1">Uncharacterized protein</fullName>
    </submittedName>
</protein>
<evidence type="ECO:0000313" key="2">
    <source>
        <dbReference type="Proteomes" id="UP000239156"/>
    </source>
</evidence>
<gene>
    <name evidence="1" type="ORF">PSTT_02751</name>
</gene>
<comment type="caution">
    <text evidence="1">The sequence shown here is derived from an EMBL/GenBank/DDBJ whole genome shotgun (WGS) entry which is preliminary data.</text>
</comment>
<dbReference type="OrthoDB" id="10445195at2759"/>
<proteinExistence type="predicted"/>
<dbReference type="Proteomes" id="UP000239156">
    <property type="component" value="Unassembled WGS sequence"/>
</dbReference>
<sequence length="59" mass="6972">MVLPQFTGENLAIWERKVEMHLKEYGQLKYIQKPIIPDLTKKMKKRAYQTASILCKAFC</sequence>
<organism evidence="1 2">
    <name type="scientific">Puccinia striiformis</name>
    <dbReference type="NCBI Taxonomy" id="27350"/>
    <lineage>
        <taxon>Eukaryota</taxon>
        <taxon>Fungi</taxon>
        <taxon>Dikarya</taxon>
        <taxon>Basidiomycota</taxon>
        <taxon>Pucciniomycotina</taxon>
        <taxon>Pucciniomycetes</taxon>
        <taxon>Pucciniales</taxon>
        <taxon>Pucciniaceae</taxon>
        <taxon>Puccinia</taxon>
    </lineage>
</organism>
<dbReference type="AlphaFoldDB" id="A0A2S4VYN3"/>
<accession>A0A2S4VYN3</accession>
<evidence type="ECO:0000313" key="1">
    <source>
        <dbReference type="EMBL" id="POW14642.1"/>
    </source>
</evidence>
<reference evidence="1" key="1">
    <citation type="submission" date="2017-12" db="EMBL/GenBank/DDBJ databases">
        <title>Gene loss provides genomic basis for host adaptation in cereal stripe rust fungi.</title>
        <authorList>
            <person name="Xia C."/>
        </authorList>
    </citation>
    <scope>NUCLEOTIDE SEQUENCE [LARGE SCALE GENOMIC DNA]</scope>
    <source>
        <strain evidence="1">93-210</strain>
    </source>
</reference>
<dbReference type="VEuPathDB" id="FungiDB:PSTT_02751"/>